<name>A0A212ETW8_DANPL</name>
<evidence type="ECO:0000256" key="1">
    <source>
        <dbReference type="ARBA" id="ARBA00004613"/>
    </source>
</evidence>
<dbReference type="PROSITE" id="PS00135">
    <property type="entry name" value="TRYPSIN_SER"/>
    <property type="match status" value="1"/>
</dbReference>
<dbReference type="PANTHER" id="PTHR24260:SF143">
    <property type="entry name" value="SERINE PROTEASE GD-LIKE PROTEIN"/>
    <property type="match status" value="1"/>
</dbReference>
<sequence>MEPGVVFGFYYFAQETGFNFVVTSFVPGIVPYITSVIINNEEYCQYPNVGFLNQYVVETLLNDEEKNCGRRQVQSTQLMVNGANTKPGDWPWHVAIYKQERNIIKYICGGTLVSKNFVLTAAHCVSVRGSALLPDTISVVLGKYNLFGGDFGSEEKEAHRVIIHQKFEHRTLNNDIALIELNTEVTFSDYIQPSCLWYKKAIEKLPSNQVMGTVVGWGFDNSGTLSRTLKQAKMPIVSDNVCIRSKPLFYANILNGNKFCAGFHNGTSACNGDSGGALVVFVPDTAEDNDIRAEGTWHVKGIVSMTLSQKDVPVCDPEQYVVFTDVEKYRVWIKSYIKEKESEDIDQ</sequence>
<dbReference type="GO" id="GO:0005576">
    <property type="term" value="C:extracellular region"/>
    <property type="evidence" value="ECO:0007669"/>
    <property type="project" value="UniProtKB-SubCell"/>
</dbReference>
<dbReference type="SMART" id="SM00020">
    <property type="entry name" value="Tryp_SPc"/>
    <property type="match status" value="1"/>
</dbReference>
<dbReference type="InterPro" id="IPR033116">
    <property type="entry name" value="TRYPSIN_SER"/>
</dbReference>
<keyword evidence="5" id="KW-0378">Hydrolase</keyword>
<keyword evidence="4" id="KW-0732">Signal</keyword>
<keyword evidence="6" id="KW-0720">Serine protease</keyword>
<dbReference type="InterPro" id="IPR018114">
    <property type="entry name" value="TRYPSIN_HIS"/>
</dbReference>
<evidence type="ECO:0000256" key="3">
    <source>
        <dbReference type="ARBA" id="ARBA00022670"/>
    </source>
</evidence>
<reference evidence="9 10" key="1">
    <citation type="journal article" date="2011" name="Cell">
        <title>The monarch butterfly genome yields insights into long-distance migration.</title>
        <authorList>
            <person name="Zhan S."/>
            <person name="Merlin C."/>
            <person name="Boore J.L."/>
            <person name="Reppert S.M."/>
        </authorList>
    </citation>
    <scope>NUCLEOTIDE SEQUENCE [LARGE SCALE GENOMIC DNA]</scope>
    <source>
        <strain evidence="9">F-2</strain>
    </source>
</reference>
<dbReference type="FunFam" id="2.40.10.10:FF:000146">
    <property type="entry name" value="Serine protease 53"/>
    <property type="match status" value="1"/>
</dbReference>
<dbReference type="PANTHER" id="PTHR24260">
    <property type="match status" value="1"/>
</dbReference>
<dbReference type="Proteomes" id="UP000007151">
    <property type="component" value="Unassembled WGS sequence"/>
</dbReference>
<keyword evidence="2" id="KW-0964">Secreted</keyword>
<evidence type="ECO:0000256" key="6">
    <source>
        <dbReference type="ARBA" id="ARBA00022825"/>
    </source>
</evidence>
<dbReference type="InterPro" id="IPR043504">
    <property type="entry name" value="Peptidase_S1_PA_chymotrypsin"/>
</dbReference>
<keyword evidence="10" id="KW-1185">Reference proteome</keyword>
<protein>
    <submittedName>
        <fullName evidence="9">Hemolymph proteinase 16</fullName>
    </submittedName>
</protein>
<keyword evidence="8" id="KW-1015">Disulfide bond</keyword>
<dbReference type="GO" id="GO:0006508">
    <property type="term" value="P:proteolysis"/>
    <property type="evidence" value="ECO:0007669"/>
    <property type="project" value="UniProtKB-KW"/>
</dbReference>
<dbReference type="PRINTS" id="PR00722">
    <property type="entry name" value="CHYMOTRYPSIN"/>
</dbReference>
<dbReference type="Pfam" id="PF00089">
    <property type="entry name" value="Trypsin"/>
    <property type="match status" value="1"/>
</dbReference>
<comment type="caution">
    <text evidence="9">The sequence shown here is derived from an EMBL/GenBank/DDBJ whole genome shotgun (WGS) entry which is preliminary data.</text>
</comment>
<dbReference type="Gene3D" id="2.40.10.10">
    <property type="entry name" value="Trypsin-like serine proteases"/>
    <property type="match status" value="1"/>
</dbReference>
<keyword evidence="3" id="KW-0645">Protease</keyword>
<dbReference type="CDD" id="cd00190">
    <property type="entry name" value="Tryp_SPc"/>
    <property type="match status" value="1"/>
</dbReference>
<dbReference type="InterPro" id="IPR051333">
    <property type="entry name" value="CLIP_Serine_Protease"/>
</dbReference>
<evidence type="ECO:0000256" key="2">
    <source>
        <dbReference type="ARBA" id="ARBA00022525"/>
    </source>
</evidence>
<organism evidence="9 10">
    <name type="scientific">Danaus plexippus plexippus</name>
    <dbReference type="NCBI Taxonomy" id="278856"/>
    <lineage>
        <taxon>Eukaryota</taxon>
        <taxon>Metazoa</taxon>
        <taxon>Ecdysozoa</taxon>
        <taxon>Arthropoda</taxon>
        <taxon>Hexapoda</taxon>
        <taxon>Insecta</taxon>
        <taxon>Pterygota</taxon>
        <taxon>Neoptera</taxon>
        <taxon>Endopterygota</taxon>
        <taxon>Lepidoptera</taxon>
        <taxon>Glossata</taxon>
        <taxon>Ditrysia</taxon>
        <taxon>Papilionoidea</taxon>
        <taxon>Nymphalidae</taxon>
        <taxon>Danainae</taxon>
        <taxon>Danaini</taxon>
        <taxon>Danaina</taxon>
        <taxon>Danaus</taxon>
        <taxon>Danaus</taxon>
    </lineage>
</organism>
<evidence type="ECO:0000256" key="8">
    <source>
        <dbReference type="ARBA" id="ARBA00023157"/>
    </source>
</evidence>
<dbReference type="STRING" id="278856.A0A212ETW8"/>
<accession>A0A212ETW8</accession>
<dbReference type="SUPFAM" id="SSF50494">
    <property type="entry name" value="Trypsin-like serine proteases"/>
    <property type="match status" value="1"/>
</dbReference>
<evidence type="ECO:0000313" key="10">
    <source>
        <dbReference type="Proteomes" id="UP000007151"/>
    </source>
</evidence>
<evidence type="ECO:0000256" key="5">
    <source>
        <dbReference type="ARBA" id="ARBA00022801"/>
    </source>
</evidence>
<keyword evidence="7" id="KW-0865">Zymogen</keyword>
<dbReference type="InterPro" id="IPR001314">
    <property type="entry name" value="Peptidase_S1A"/>
</dbReference>
<dbReference type="EMBL" id="AGBW02012524">
    <property type="protein sequence ID" value="OWR44936.1"/>
    <property type="molecule type" value="Genomic_DNA"/>
</dbReference>
<dbReference type="PROSITE" id="PS00134">
    <property type="entry name" value="TRYPSIN_HIS"/>
    <property type="match status" value="1"/>
</dbReference>
<dbReference type="PROSITE" id="PS50240">
    <property type="entry name" value="TRYPSIN_DOM"/>
    <property type="match status" value="1"/>
</dbReference>
<dbReference type="GO" id="GO:0004252">
    <property type="term" value="F:serine-type endopeptidase activity"/>
    <property type="evidence" value="ECO:0007669"/>
    <property type="project" value="InterPro"/>
</dbReference>
<dbReference type="InterPro" id="IPR009003">
    <property type="entry name" value="Peptidase_S1_PA"/>
</dbReference>
<gene>
    <name evidence="9" type="ORF">KGM_204361</name>
</gene>
<comment type="subcellular location">
    <subcellularLocation>
        <location evidence="1">Secreted</location>
    </subcellularLocation>
</comment>
<evidence type="ECO:0000256" key="4">
    <source>
        <dbReference type="ARBA" id="ARBA00022729"/>
    </source>
</evidence>
<dbReference type="AlphaFoldDB" id="A0A212ETW8"/>
<evidence type="ECO:0000313" key="9">
    <source>
        <dbReference type="EMBL" id="OWR44936.1"/>
    </source>
</evidence>
<dbReference type="InterPro" id="IPR001254">
    <property type="entry name" value="Trypsin_dom"/>
</dbReference>
<proteinExistence type="predicted"/>
<dbReference type="KEGG" id="dpl:KGM_204361"/>
<evidence type="ECO:0000256" key="7">
    <source>
        <dbReference type="ARBA" id="ARBA00023145"/>
    </source>
</evidence>